<comment type="caution">
    <text evidence="5">The sequence shown here is derived from an EMBL/GenBank/DDBJ whole genome shotgun (WGS) entry which is preliminary data.</text>
</comment>
<evidence type="ECO:0000256" key="3">
    <source>
        <dbReference type="PROSITE-ProRule" id="PRU00104"/>
    </source>
</evidence>
<dbReference type="SUPFAM" id="SSF56204">
    <property type="entry name" value="Hect, E3 ligase catalytic domain"/>
    <property type="match status" value="1"/>
</dbReference>
<keyword evidence="2 3" id="KW-0833">Ubl conjugation pathway</keyword>
<feature type="domain" description="HECT" evidence="4">
    <location>
        <begin position="27"/>
        <end position="104"/>
    </location>
</feature>
<proteinExistence type="predicted"/>
<name>A0ABU7BKR1_9TELE</name>
<gene>
    <name evidence="5" type="ORF">ATANTOWER_026293</name>
</gene>
<keyword evidence="6" id="KW-1185">Reference proteome</keyword>
<reference evidence="5 6" key="1">
    <citation type="submission" date="2021-07" db="EMBL/GenBank/DDBJ databases">
        <authorList>
            <person name="Palmer J.M."/>
        </authorList>
    </citation>
    <scope>NUCLEOTIDE SEQUENCE [LARGE SCALE GENOMIC DNA]</scope>
    <source>
        <strain evidence="5 6">AT_MEX2019</strain>
        <tissue evidence="5">Muscle</tissue>
    </source>
</reference>
<dbReference type="Proteomes" id="UP001345963">
    <property type="component" value="Unassembled WGS sequence"/>
</dbReference>
<evidence type="ECO:0000256" key="1">
    <source>
        <dbReference type="ARBA" id="ARBA00022679"/>
    </source>
</evidence>
<accession>A0ABU7BKR1</accession>
<dbReference type="Pfam" id="PF00632">
    <property type="entry name" value="HECT"/>
    <property type="match status" value="1"/>
</dbReference>
<dbReference type="InterPro" id="IPR000569">
    <property type="entry name" value="HECT_dom"/>
</dbReference>
<keyword evidence="1" id="KW-0808">Transferase</keyword>
<dbReference type="PROSITE" id="PS50237">
    <property type="entry name" value="HECT"/>
    <property type="match status" value="1"/>
</dbReference>
<dbReference type="Gene3D" id="3.30.2410.10">
    <property type="entry name" value="Hect, E3 ligase catalytic domain"/>
    <property type="match status" value="1"/>
</dbReference>
<organism evidence="5 6">
    <name type="scientific">Ataeniobius toweri</name>
    <dbReference type="NCBI Taxonomy" id="208326"/>
    <lineage>
        <taxon>Eukaryota</taxon>
        <taxon>Metazoa</taxon>
        <taxon>Chordata</taxon>
        <taxon>Craniata</taxon>
        <taxon>Vertebrata</taxon>
        <taxon>Euteleostomi</taxon>
        <taxon>Actinopterygii</taxon>
        <taxon>Neopterygii</taxon>
        <taxon>Teleostei</taxon>
        <taxon>Neoteleostei</taxon>
        <taxon>Acanthomorphata</taxon>
        <taxon>Ovalentaria</taxon>
        <taxon>Atherinomorphae</taxon>
        <taxon>Cyprinodontiformes</taxon>
        <taxon>Goodeidae</taxon>
        <taxon>Ataeniobius</taxon>
    </lineage>
</organism>
<protein>
    <recommendedName>
        <fullName evidence="4">HECT domain-containing protein</fullName>
    </recommendedName>
</protein>
<feature type="active site" description="Glycyl thioester intermediate" evidence="3">
    <location>
        <position position="72"/>
    </location>
</feature>
<evidence type="ECO:0000313" key="6">
    <source>
        <dbReference type="Proteomes" id="UP001345963"/>
    </source>
</evidence>
<evidence type="ECO:0000259" key="4">
    <source>
        <dbReference type="PROSITE" id="PS50237"/>
    </source>
</evidence>
<dbReference type="EMBL" id="JAHUTI010059629">
    <property type="protein sequence ID" value="MED6251241.1"/>
    <property type="molecule type" value="Genomic_DNA"/>
</dbReference>
<evidence type="ECO:0000256" key="2">
    <source>
        <dbReference type="ARBA" id="ARBA00022786"/>
    </source>
</evidence>
<dbReference type="InterPro" id="IPR035983">
    <property type="entry name" value="Hect_E3_ubiquitin_ligase"/>
</dbReference>
<sequence>MANSTKMKTKLLVVFFSTDEEGSSKLQNILVFATGANEIPPVGFSPAPSIEFTHQGSEESSSKRMFPMANTCINCLKLMLITSYEAFKESMDFALGNTQGFGRT</sequence>
<evidence type="ECO:0000313" key="5">
    <source>
        <dbReference type="EMBL" id="MED6251241.1"/>
    </source>
</evidence>